<evidence type="ECO:0000313" key="4">
    <source>
        <dbReference type="Proteomes" id="UP000663505"/>
    </source>
</evidence>
<name>A0A9X7VWZ3_9BACL</name>
<feature type="chain" id="PRO_5040940759" evidence="1">
    <location>
        <begin position="25"/>
        <end position="319"/>
    </location>
</feature>
<dbReference type="EMBL" id="CP071182">
    <property type="protein sequence ID" value="QSO46032.1"/>
    <property type="molecule type" value="Genomic_DNA"/>
</dbReference>
<dbReference type="InterPro" id="IPR051916">
    <property type="entry name" value="GPI-anchor_lipid_remodeler"/>
</dbReference>
<keyword evidence="3" id="KW-0255">Endonuclease</keyword>
<dbReference type="GO" id="GO:0016020">
    <property type="term" value="C:membrane"/>
    <property type="evidence" value="ECO:0007669"/>
    <property type="project" value="GOC"/>
</dbReference>
<keyword evidence="4" id="KW-1185">Reference proteome</keyword>
<dbReference type="Pfam" id="PF03372">
    <property type="entry name" value="Exo_endo_phos"/>
    <property type="match status" value="1"/>
</dbReference>
<dbReference type="GO" id="GO:0006506">
    <property type="term" value="P:GPI anchor biosynthetic process"/>
    <property type="evidence" value="ECO:0007669"/>
    <property type="project" value="TreeGrafter"/>
</dbReference>
<dbReference type="RefSeq" id="WP_206655404.1">
    <property type="nucleotide sequence ID" value="NZ_CP071182.1"/>
</dbReference>
<dbReference type="PANTHER" id="PTHR14859">
    <property type="entry name" value="CALCOFLUOR WHITE HYPERSENSITIVE PROTEIN PRECURSOR"/>
    <property type="match status" value="1"/>
</dbReference>
<feature type="signal peptide" evidence="1">
    <location>
        <begin position="1"/>
        <end position="24"/>
    </location>
</feature>
<gene>
    <name evidence="3" type="ORF">JZ786_16045</name>
</gene>
<protein>
    <submittedName>
        <fullName evidence="3">Endonuclease/exonuclease/phosphatase family protein</fullName>
    </submittedName>
</protein>
<evidence type="ECO:0000256" key="1">
    <source>
        <dbReference type="SAM" id="SignalP"/>
    </source>
</evidence>
<organism evidence="3 4">
    <name type="scientific">Alicyclobacillus mengziensis</name>
    <dbReference type="NCBI Taxonomy" id="2931921"/>
    <lineage>
        <taxon>Bacteria</taxon>
        <taxon>Bacillati</taxon>
        <taxon>Bacillota</taxon>
        <taxon>Bacilli</taxon>
        <taxon>Bacillales</taxon>
        <taxon>Alicyclobacillaceae</taxon>
        <taxon>Alicyclobacillus</taxon>
    </lineage>
</organism>
<dbReference type="Proteomes" id="UP000663505">
    <property type="component" value="Chromosome"/>
</dbReference>
<dbReference type="Gene3D" id="3.60.10.10">
    <property type="entry name" value="Endonuclease/exonuclease/phosphatase"/>
    <property type="match status" value="1"/>
</dbReference>
<evidence type="ECO:0000259" key="2">
    <source>
        <dbReference type="Pfam" id="PF03372"/>
    </source>
</evidence>
<keyword evidence="1" id="KW-0732">Signal</keyword>
<keyword evidence="3" id="KW-0540">Nuclease</keyword>
<sequence length="319" mass="35687">MRNKTWYLVICTFMVVFLPAKVPAATLPMTESSSALTPPAAYTRKIKIMSYNIHFGVGTDGSYDVARVAKVIRRSRADIIGLQEVDVHYSDRSHFDDEISLLAQALHMNYVFAPIYDFPQANKGADRRQSGVAIISRYPIVKSYNHLQSRLSTEERSPVLKPIPGFLEAVVQVNHTPITVYDAHLDYRDDSRIRVLQVREMMSIISGQLSMPEESGRRSPSIGVSPGIEASRHSGTQVLLGDFNAAPGQPELAPLYKHFQNTLAKCRKDCFTFPADKPLWQLDFVMVPLSAHVVRASVQPEPKASDHRPVVAVVKFRVN</sequence>
<dbReference type="GO" id="GO:0004519">
    <property type="term" value="F:endonuclease activity"/>
    <property type="evidence" value="ECO:0007669"/>
    <property type="project" value="UniProtKB-KW"/>
</dbReference>
<proteinExistence type="predicted"/>
<reference evidence="3 4" key="1">
    <citation type="submission" date="2021-02" db="EMBL/GenBank/DDBJ databases">
        <title>Alicyclobacillus curvatus sp. nov. and Alicyclobacillus mengziensis sp. nov., two acidophilic bacteria isolated from acid mine drainage.</title>
        <authorList>
            <person name="Huang Y."/>
        </authorList>
    </citation>
    <scope>NUCLEOTIDE SEQUENCE [LARGE SCALE GENOMIC DNA]</scope>
    <source>
        <strain evidence="3 4">S30H14</strain>
    </source>
</reference>
<accession>A0A9X7VWZ3</accession>
<feature type="domain" description="Endonuclease/exonuclease/phosphatase" evidence="2">
    <location>
        <begin position="49"/>
        <end position="307"/>
    </location>
</feature>
<evidence type="ECO:0000313" key="3">
    <source>
        <dbReference type="EMBL" id="QSO46032.1"/>
    </source>
</evidence>
<dbReference type="KEGG" id="afx:JZ786_16045"/>
<keyword evidence="3" id="KW-0378">Hydrolase</keyword>
<dbReference type="InterPro" id="IPR005135">
    <property type="entry name" value="Endo/exonuclease/phosphatase"/>
</dbReference>
<dbReference type="InterPro" id="IPR036691">
    <property type="entry name" value="Endo/exonu/phosph_ase_sf"/>
</dbReference>
<dbReference type="AlphaFoldDB" id="A0A9X7VWZ3"/>
<dbReference type="SUPFAM" id="SSF56219">
    <property type="entry name" value="DNase I-like"/>
    <property type="match status" value="1"/>
</dbReference>
<dbReference type="PANTHER" id="PTHR14859:SF15">
    <property type="entry name" value="ENDONUCLEASE_EXONUCLEASE_PHOSPHATASE DOMAIN-CONTAINING PROTEIN"/>
    <property type="match status" value="1"/>
</dbReference>